<feature type="signal peptide" evidence="1">
    <location>
        <begin position="1"/>
        <end position="24"/>
    </location>
</feature>
<dbReference type="InParanoid" id="A7AX18"/>
<comment type="caution">
    <text evidence="3">The sequence shown here is derived from an EMBL/GenBank/DDBJ whole genome shotgun (WGS) entry which is preliminary data.</text>
</comment>
<organism evidence="3 4">
    <name type="scientific">Babesia bovis</name>
    <dbReference type="NCBI Taxonomy" id="5865"/>
    <lineage>
        <taxon>Eukaryota</taxon>
        <taxon>Sar</taxon>
        <taxon>Alveolata</taxon>
        <taxon>Apicomplexa</taxon>
        <taxon>Aconoidasida</taxon>
        <taxon>Piroplasmida</taxon>
        <taxon>Babesiidae</taxon>
        <taxon>Babesia</taxon>
    </lineage>
</organism>
<accession>A7AX18</accession>
<reference evidence="4" key="3">
    <citation type="journal article" date="2021" name="Int. J. Parasitol.">
        <title>Comparative analysis of gene expression between Babesia bovis blood stages and kinetes allowed by improved genome annotation.</title>
        <authorList>
            <person name="Ueti M.W."/>
            <person name="Johnson W.C."/>
            <person name="Kappmeyer L.S."/>
            <person name="Herndon D.R."/>
            <person name="Mousel M.R."/>
            <person name="Reif K.E."/>
            <person name="Taus N.S."/>
            <person name="Ifeonu O.O."/>
            <person name="Silva J.C."/>
            <person name="Suarez C.E."/>
            <person name="Brayton K.A."/>
        </authorList>
    </citation>
    <scope>NUCLEOTIDE SEQUENCE [LARGE SCALE GENOMIC DNA]</scope>
</reference>
<dbReference type="Pfam" id="PF23503">
    <property type="entry name" value="Microp_apicomplexa_5"/>
    <property type="match status" value="1"/>
</dbReference>
<dbReference type="EMBL" id="AAXT01000005">
    <property type="protein sequence ID" value="EDO05596.1"/>
    <property type="molecule type" value="Genomic_DNA"/>
</dbReference>
<dbReference type="GeneID" id="5477380"/>
<dbReference type="AlphaFoldDB" id="A7AX18"/>
<feature type="domain" description="SmORF-like" evidence="2">
    <location>
        <begin position="1"/>
        <end position="91"/>
    </location>
</feature>
<evidence type="ECO:0000313" key="3">
    <source>
        <dbReference type="EMBL" id="EDO05596.1"/>
    </source>
</evidence>
<evidence type="ECO:0000256" key="1">
    <source>
        <dbReference type="SAM" id="SignalP"/>
    </source>
</evidence>
<evidence type="ECO:0000259" key="2">
    <source>
        <dbReference type="Pfam" id="PF23503"/>
    </source>
</evidence>
<keyword evidence="4" id="KW-1185">Reference proteome</keyword>
<gene>
    <name evidence="3" type="ORF">BBOV_I005150</name>
</gene>
<dbReference type="RefSeq" id="XP_001609164.1">
    <property type="nucleotide sequence ID" value="XM_001609114.1"/>
</dbReference>
<reference evidence="3 4" key="1">
    <citation type="journal article" date="2007" name="PLoS Pathog.">
        <title>Genome sequence of Babesia bovis and comparative analysis of apicomplexan hemoprotozoa.</title>
        <authorList>
            <person name="Brayton K.A."/>
            <person name="Lau A.O.T."/>
            <person name="Herndon D.R."/>
            <person name="Hannick L."/>
            <person name="Kappmeyer L.S."/>
            <person name="Berens S.J."/>
            <person name="Bidwell S.L."/>
            <person name="Brown W.C."/>
            <person name="Crabtree J."/>
            <person name="Fadrosh D."/>
            <person name="Feldblum T."/>
            <person name="Forberger H.A."/>
            <person name="Haas B.J."/>
            <person name="Howell J.M."/>
            <person name="Khouri H."/>
            <person name="Koo H."/>
            <person name="Mann D.J."/>
            <person name="Norimine J."/>
            <person name="Paulsen I.T."/>
            <person name="Radune D."/>
            <person name="Ren Q."/>
            <person name="Smith R.K. Jr."/>
            <person name="Suarez C.E."/>
            <person name="White O."/>
            <person name="Wortman J.R."/>
            <person name="Knowles D.P. Jr."/>
            <person name="McElwain T.F."/>
            <person name="Nene V.M."/>
        </authorList>
    </citation>
    <scope>NUCLEOTIDE SEQUENCE [LARGE SCALE GENOMIC DNA]</scope>
    <source>
        <strain evidence="3">T2Bo</strain>
    </source>
</reference>
<dbReference type="KEGG" id="bbo:BBOV_I005150"/>
<protein>
    <submittedName>
        <fullName evidence="3">SmORF</fullName>
    </submittedName>
</protein>
<dbReference type="InterPro" id="IPR056315">
    <property type="entry name" value="SmORF-like_dom_apicomplexa"/>
</dbReference>
<reference evidence="4" key="2">
    <citation type="journal article" date="2020" name="Data Brief">
        <title>Transcriptome dataset of Babesia bovis life stages within vertebrate and invertebrate hosts.</title>
        <authorList>
            <person name="Ueti M.W."/>
            <person name="Johnson W.C."/>
            <person name="Kappmeyer L.S."/>
            <person name="Herndon D.R."/>
            <person name="Mousel M.R."/>
            <person name="Reif K.E."/>
            <person name="Taus N.S."/>
            <person name="Ifeonu O.O."/>
            <person name="Silva J.C."/>
            <person name="Suarez C.E."/>
            <person name="Brayton K.A."/>
        </authorList>
    </citation>
    <scope>NUCLEOTIDE SEQUENCE [LARGE SCALE GENOMIC DNA]</scope>
</reference>
<evidence type="ECO:0000313" key="4">
    <source>
        <dbReference type="Proteomes" id="UP000002173"/>
    </source>
</evidence>
<name>A7AX18_BABBO</name>
<proteinExistence type="predicted"/>
<dbReference type="Proteomes" id="UP000002173">
    <property type="component" value="Unassembled WGS sequence"/>
</dbReference>
<sequence length="187" mass="21695">MVAFNMLWKVCLVGALGFSATVTSTEVAQEQSTQEGLDKGVCSKEKEQATELVEVPEPTRIDTPKHADIVNPPKYSVEWYLLPKPQNRRYLRDKLPWHLYNAVPRDCNEPISPWVEKEIREFFSVCSVEWYLESKPINRAALRYAIPSYLAEKVPLDCNEPISPATERRIRGFFSYSEEQQRLLRLF</sequence>
<dbReference type="VEuPathDB" id="PiroplasmaDB:BBOV_I005150"/>
<feature type="chain" id="PRO_5002704458" evidence="1">
    <location>
        <begin position="25"/>
        <end position="187"/>
    </location>
</feature>
<keyword evidence="1" id="KW-0732">Signal</keyword>